<proteinExistence type="predicted"/>
<sequence>MAELMRLPVNNSKILNNINLIFDPTYWLMEELRDSFLMF</sequence>
<keyword evidence="1" id="KW-1185">Reference proteome</keyword>
<protein>
    <submittedName>
        <fullName evidence="2">Uncharacterized protein</fullName>
    </submittedName>
</protein>
<evidence type="ECO:0000313" key="1">
    <source>
        <dbReference type="Proteomes" id="UP000036681"/>
    </source>
</evidence>
<organism evidence="1 2">
    <name type="scientific">Ascaris lumbricoides</name>
    <name type="common">Giant roundworm</name>
    <dbReference type="NCBI Taxonomy" id="6252"/>
    <lineage>
        <taxon>Eukaryota</taxon>
        <taxon>Metazoa</taxon>
        <taxon>Ecdysozoa</taxon>
        <taxon>Nematoda</taxon>
        <taxon>Chromadorea</taxon>
        <taxon>Rhabditida</taxon>
        <taxon>Spirurina</taxon>
        <taxon>Ascaridomorpha</taxon>
        <taxon>Ascaridoidea</taxon>
        <taxon>Ascarididae</taxon>
        <taxon>Ascaris</taxon>
    </lineage>
</organism>
<dbReference type="WBParaSite" id="ALUE_0000115901-mRNA-1">
    <property type="protein sequence ID" value="ALUE_0000115901-mRNA-1"/>
    <property type="gene ID" value="ALUE_0000115901"/>
</dbReference>
<dbReference type="AlphaFoldDB" id="A0A0M3HI14"/>
<name>A0A0M3HI14_ASCLU</name>
<dbReference type="Proteomes" id="UP000036681">
    <property type="component" value="Unplaced"/>
</dbReference>
<reference evidence="2" key="1">
    <citation type="submission" date="2017-02" db="UniProtKB">
        <authorList>
            <consortium name="WormBaseParasite"/>
        </authorList>
    </citation>
    <scope>IDENTIFICATION</scope>
</reference>
<accession>A0A0M3HI14</accession>
<evidence type="ECO:0000313" key="2">
    <source>
        <dbReference type="WBParaSite" id="ALUE_0000115901-mRNA-1"/>
    </source>
</evidence>